<reference evidence="1" key="1">
    <citation type="submission" date="2022-07" db="EMBL/GenBank/DDBJ databases">
        <title>Genome Sequence of Lecanicillium saksenae.</title>
        <authorList>
            <person name="Buettner E."/>
        </authorList>
    </citation>
    <scope>NUCLEOTIDE SEQUENCE</scope>
    <source>
        <strain evidence="1">VT-O1</strain>
    </source>
</reference>
<evidence type="ECO:0000313" key="2">
    <source>
        <dbReference type="Proteomes" id="UP001148737"/>
    </source>
</evidence>
<dbReference type="EMBL" id="JANAKD010001003">
    <property type="protein sequence ID" value="KAJ3484748.1"/>
    <property type="molecule type" value="Genomic_DNA"/>
</dbReference>
<sequence>MVEAARPRRTRQAKERNPPASTNHPAPRQHRRSKKTKPCAGTVAPSSEAKTTLGIDFGSGHWSVAASFGGANPESIPLGEGFDNEGIRIPAKALPTYTRFGGAERFKVLGHDEVFDFTNVSSGLKQSLDDNLCTPESEGQKFRDLCKAHNVRPREVLMAQLKVVLKFITAELSKRGVSQIAGCRVNFTVPVIWTQDDRGIAIQNQISSCAIEVGFPGDMAFDVEDFMVDTYFGSQEPSQTKPREESKQGGHTQAEDLHIDDFTRRAPIGDGGAVILTGDPDGCAGGMSYFWRSLSKLCVQEGIDFIAARRHVFQLCDDSEDIRQGAKTIPVSNVKGMIDKCFAEPIRMAQKIVGDMSHLRSIHISGGAPSSNRYIQALWTRALHQGDDQTSKSRGNGSLDVRFLPAHYATAAVALAAAIPYSDDPLPRFTAGVFGFLCTDSKGEDFIQQVKPPGSTTVSCEWEKVQVDEVNPSKFVVEPCMIPYGKRLPLKSFDTFHTAWRTGSEVPMDRVEFDLAGHVLPRAEVNVRFMRKEDLKEFTLEVDCGNGEVKKKILELCGDRERIYFVGKSPHQEGQADSSAALASQRSSLSHERQIESQLEATQGRDAQPPAPEQAGEQQPGRLSASIDRDEATAESADRTESDVSAGRDEASPGQDPERDTPPIRLWGDVYDVPTIPPHESPGKRKRKAPQSLGSGSAVTTPRTRRRISLDRTPAGGADNVGGKEPGSMPGRSNFLDQVLEPKPRRS</sequence>
<proteinExistence type="predicted"/>
<organism evidence="1 2">
    <name type="scientific">Lecanicillium saksenae</name>
    <dbReference type="NCBI Taxonomy" id="468837"/>
    <lineage>
        <taxon>Eukaryota</taxon>
        <taxon>Fungi</taxon>
        <taxon>Dikarya</taxon>
        <taxon>Ascomycota</taxon>
        <taxon>Pezizomycotina</taxon>
        <taxon>Sordariomycetes</taxon>
        <taxon>Hypocreomycetidae</taxon>
        <taxon>Hypocreales</taxon>
        <taxon>Cordycipitaceae</taxon>
        <taxon>Lecanicillium</taxon>
    </lineage>
</organism>
<evidence type="ECO:0000313" key="1">
    <source>
        <dbReference type="EMBL" id="KAJ3484748.1"/>
    </source>
</evidence>
<name>A0ACC1QR52_9HYPO</name>
<gene>
    <name evidence="1" type="ORF">NLG97_g6980</name>
</gene>
<comment type="caution">
    <text evidence="1">The sequence shown here is derived from an EMBL/GenBank/DDBJ whole genome shotgun (WGS) entry which is preliminary data.</text>
</comment>
<accession>A0ACC1QR52</accession>
<dbReference type="Proteomes" id="UP001148737">
    <property type="component" value="Unassembled WGS sequence"/>
</dbReference>
<protein>
    <submittedName>
        <fullName evidence="1">Uncharacterized protein</fullName>
    </submittedName>
</protein>
<keyword evidence="2" id="KW-1185">Reference proteome</keyword>